<dbReference type="PROSITE" id="PS50088">
    <property type="entry name" value="ANK_REPEAT"/>
    <property type="match status" value="8"/>
</dbReference>
<feature type="repeat" description="ANK" evidence="3">
    <location>
        <begin position="86"/>
        <end position="118"/>
    </location>
</feature>
<feature type="region of interest" description="Disordered" evidence="4">
    <location>
        <begin position="1"/>
        <end position="34"/>
    </location>
</feature>
<dbReference type="PRINTS" id="PR01415">
    <property type="entry name" value="ANKYRIN"/>
</dbReference>
<keyword evidence="1" id="KW-0677">Repeat</keyword>
<feature type="repeat" description="ANK" evidence="3">
    <location>
        <begin position="187"/>
        <end position="219"/>
    </location>
</feature>
<feature type="repeat" description="ANK" evidence="3">
    <location>
        <begin position="53"/>
        <end position="85"/>
    </location>
</feature>
<sequence length="1038" mass="114650">MTKEVKDEPRGETPLHKLLSRMKESQEPTSSADLDELSRILAGGAQVDAKDTDGETALHLAAANGLLEAAEKLINAGAKVSELDNEGQQPLHKACSEGHVQIVNQLLNKGADTQIVDTDGWSPLHLASRYGHTEVIRALLEKDKRNIDATEKFQGWTALNVAVYKGHDEAVSILLDQGASVSIQDDDGWTPLMTATKRKHEEILTRLLAQGGDLELETRSKSGHTPLLAASINGFEAGVRLLIEKGADSAVQSTRSKCTPLIAASDWRYSKIVRTLLEANSEGINTQDKYECTALHDASSGGSSKVVEILLEYRADVEKVNDVGQTALHLASKNGYEAVVRQLLEAGATVDATDNAGETALHLASGARLGDYEPRDESELGPDDLSLEDQKKTEFSPNQHAAVVELLLKHKAKPDAKTNKNETALHLAAARGDSGRLGPILDKMEQQHMSIKNNQGRTALFLACTGDRPDSALECLLKSDKLRTAEFGRSDDEDDEIAWAASYPETHGIAKKLLEKRPGRRNEDRPGGSDKWSAIEWAAYSQLPEVLLLLIAGTLPTPELKAELESVALHLKKKAQIHPQDPESTKGSKAQKEDLEKTENRREKADYRRVVEDILRDPPFLQTHKDSRMDWPPKRSGEQSEILEEHEATIVRFYEGKGESGTLQRYRSLEEVIYGQGPGEIVKNTISDLENILKGRPGLPYSFTDPLTEPKFTWVHLPATNHMLFKIREDEDCGLDCPPYHELNSFFRDSWTQVPDRTSSSRSMRPRTVVMRRENKTDEGEGKMNNPDLRAASATYMPYFCFSAQDGPDKDKFKKMEEAYKALEESANDKNHRNNTQVVTRAMEGNKSTKGGDKILIRVNQLLMEGILEQLRKEAEVGGTASQPKSAVDMSRFIIDYCIGSYERLAKGGEPKSHTGPQGPGSIRQIFSNAINKIVRHAPEYVRDELNILKSAAQHQKTAEEGFLLGNPPGADLTAAYVVNDLKEMDNSAERIQYAINTTLSLLQSNLSNDLADLAAEQGKTLMAFTVVTILFVSRTPI</sequence>
<gene>
    <name evidence="5" type="ORF">N0V84_004767</name>
</gene>
<dbReference type="SUPFAM" id="SSF48403">
    <property type="entry name" value="Ankyrin repeat"/>
    <property type="match status" value="2"/>
</dbReference>
<dbReference type="InterPro" id="IPR036770">
    <property type="entry name" value="Ankyrin_rpt-contain_sf"/>
</dbReference>
<dbReference type="Pfam" id="PF13637">
    <property type="entry name" value="Ank_4"/>
    <property type="match status" value="1"/>
</dbReference>
<feature type="repeat" description="ANK" evidence="3">
    <location>
        <begin position="222"/>
        <end position="254"/>
    </location>
</feature>
<proteinExistence type="predicted"/>
<reference evidence="5" key="1">
    <citation type="submission" date="2022-10" db="EMBL/GenBank/DDBJ databases">
        <title>Tapping the CABI collections for fungal endophytes: first genome assemblies for Collariella, Neodidymelliopsis, Ascochyta clinopodiicola, Didymella pomorum, Didymosphaeria variabile, Neocosmospora piperis and Neocucurbitaria cava.</title>
        <authorList>
            <person name="Hill R."/>
        </authorList>
    </citation>
    <scope>NUCLEOTIDE SEQUENCE</scope>
    <source>
        <strain evidence="5">IMI 366586</strain>
    </source>
</reference>
<dbReference type="PANTHER" id="PTHR24166:SF48">
    <property type="entry name" value="PROTEIN VAPYRIN"/>
    <property type="match status" value="1"/>
</dbReference>
<organism evidence="5 6">
    <name type="scientific">Fusarium piperis</name>
    <dbReference type="NCBI Taxonomy" id="1435070"/>
    <lineage>
        <taxon>Eukaryota</taxon>
        <taxon>Fungi</taxon>
        <taxon>Dikarya</taxon>
        <taxon>Ascomycota</taxon>
        <taxon>Pezizomycotina</taxon>
        <taxon>Sordariomycetes</taxon>
        <taxon>Hypocreomycetidae</taxon>
        <taxon>Hypocreales</taxon>
        <taxon>Nectriaceae</taxon>
        <taxon>Fusarium</taxon>
        <taxon>Fusarium solani species complex</taxon>
    </lineage>
</organism>
<dbReference type="OrthoDB" id="341259at2759"/>
<feature type="compositionally biased region" description="Basic and acidic residues" evidence="4">
    <location>
        <begin position="580"/>
        <end position="603"/>
    </location>
</feature>
<dbReference type="AlphaFoldDB" id="A0A9W9BR68"/>
<accession>A0A9W9BR68</accession>
<dbReference type="Proteomes" id="UP001140502">
    <property type="component" value="Unassembled WGS sequence"/>
</dbReference>
<evidence type="ECO:0000256" key="2">
    <source>
        <dbReference type="ARBA" id="ARBA00023043"/>
    </source>
</evidence>
<evidence type="ECO:0000256" key="4">
    <source>
        <dbReference type="SAM" id="MobiDB-lite"/>
    </source>
</evidence>
<dbReference type="Pfam" id="PF12796">
    <property type="entry name" value="Ank_2"/>
    <property type="match status" value="3"/>
</dbReference>
<keyword evidence="6" id="KW-1185">Reference proteome</keyword>
<name>A0A9W9BR68_9HYPO</name>
<evidence type="ECO:0000256" key="3">
    <source>
        <dbReference type="PROSITE-ProRule" id="PRU00023"/>
    </source>
</evidence>
<dbReference type="InterPro" id="IPR002110">
    <property type="entry name" value="Ankyrin_rpt"/>
</dbReference>
<feature type="region of interest" description="Disordered" evidence="4">
    <location>
        <begin position="575"/>
        <end position="603"/>
    </location>
</feature>
<dbReference type="EMBL" id="JAPEUR010000081">
    <property type="protein sequence ID" value="KAJ4322521.1"/>
    <property type="molecule type" value="Genomic_DNA"/>
</dbReference>
<dbReference type="Gene3D" id="1.25.40.20">
    <property type="entry name" value="Ankyrin repeat-containing domain"/>
    <property type="match status" value="4"/>
</dbReference>
<keyword evidence="2 3" id="KW-0040">ANK repeat</keyword>
<evidence type="ECO:0008006" key="7">
    <source>
        <dbReference type="Google" id="ProtNLM"/>
    </source>
</evidence>
<evidence type="ECO:0000313" key="5">
    <source>
        <dbReference type="EMBL" id="KAJ4322521.1"/>
    </source>
</evidence>
<evidence type="ECO:0000313" key="6">
    <source>
        <dbReference type="Proteomes" id="UP001140502"/>
    </source>
</evidence>
<feature type="repeat" description="ANK" evidence="3">
    <location>
        <begin position="119"/>
        <end position="142"/>
    </location>
</feature>
<dbReference type="Pfam" id="PF00023">
    <property type="entry name" value="Ank"/>
    <property type="match status" value="2"/>
</dbReference>
<dbReference type="PANTHER" id="PTHR24166">
    <property type="entry name" value="ROLLING PEBBLES, ISOFORM B"/>
    <property type="match status" value="1"/>
</dbReference>
<feature type="repeat" description="ANK" evidence="3">
    <location>
        <begin position="154"/>
        <end position="186"/>
    </location>
</feature>
<feature type="compositionally biased region" description="Basic and acidic residues" evidence="4">
    <location>
        <begin position="1"/>
        <end position="26"/>
    </location>
</feature>
<comment type="caution">
    <text evidence="5">The sequence shown here is derived from an EMBL/GenBank/DDBJ whole genome shotgun (WGS) entry which is preliminary data.</text>
</comment>
<dbReference type="PROSITE" id="PS50297">
    <property type="entry name" value="ANK_REP_REGION"/>
    <property type="match status" value="8"/>
</dbReference>
<evidence type="ECO:0000256" key="1">
    <source>
        <dbReference type="ARBA" id="ARBA00022737"/>
    </source>
</evidence>
<dbReference type="SMART" id="SM00248">
    <property type="entry name" value="ANK"/>
    <property type="match status" value="14"/>
</dbReference>
<protein>
    <recommendedName>
        <fullName evidence="7">Ankyrin repeat protein</fullName>
    </recommendedName>
</protein>
<feature type="repeat" description="ANK" evidence="3">
    <location>
        <begin position="323"/>
        <end position="355"/>
    </location>
</feature>
<feature type="repeat" description="ANK" evidence="3">
    <location>
        <begin position="290"/>
        <end position="322"/>
    </location>
</feature>
<dbReference type="InterPro" id="IPR050889">
    <property type="entry name" value="Dendritic_Spine_Reg/Scaffold"/>
</dbReference>